<sequence>MRKIKVVFFAEILIPDFDGASRTIFQLLDRIDASRFDFLFVCGSGPDRINQFDCIKTRSISIPLNPKYKLAIPSLTADEIRVQLDQFKPDVVHIATPSLLGHFAMAYAKERQLPVISIYHTHFPSYIAYYFNALPFLIKPLTDRLTTIQNRFYEACKKVYVPSLSLAEELVATGMSAGNIKIWQRGIDTTLFSPDKKDPQYLKNLTNNALPTILFASRLVWEKNLVTLIAVYNTLRTEGFRCNWVIAGDGTAMKDCMRQMPGAIFVGKMDHDALSVLYASASVFIFPSISETFGNVVLEAMASGLVPIIADGGGSKDIVVNGVNGFKCEPDNANEYADKIRILLQDETLRKEMAANAVSHSKAFDWEQLAKVYFDDLHELATSVTENLEI</sequence>
<evidence type="ECO:0000313" key="4">
    <source>
        <dbReference type="Proteomes" id="UP001139700"/>
    </source>
</evidence>
<feature type="domain" description="Glycosyltransferase subfamily 4-like N-terminal" evidence="2">
    <location>
        <begin position="18"/>
        <end position="190"/>
    </location>
</feature>
<dbReference type="InterPro" id="IPR050194">
    <property type="entry name" value="Glycosyltransferase_grp1"/>
</dbReference>
<dbReference type="Gene3D" id="3.40.50.2000">
    <property type="entry name" value="Glycogen Phosphorylase B"/>
    <property type="match status" value="2"/>
</dbReference>
<evidence type="ECO:0000259" key="1">
    <source>
        <dbReference type="Pfam" id="PF00534"/>
    </source>
</evidence>
<dbReference type="EMBL" id="JAJTTA010000002">
    <property type="protein sequence ID" value="MCF0041511.1"/>
    <property type="molecule type" value="Genomic_DNA"/>
</dbReference>
<dbReference type="InterPro" id="IPR028098">
    <property type="entry name" value="Glyco_trans_4-like_N"/>
</dbReference>
<accession>A0A9X1TAA0</accession>
<dbReference type="Proteomes" id="UP001139700">
    <property type="component" value="Unassembled WGS sequence"/>
</dbReference>
<feature type="domain" description="Glycosyl transferase family 1" evidence="1">
    <location>
        <begin position="205"/>
        <end position="357"/>
    </location>
</feature>
<dbReference type="AlphaFoldDB" id="A0A9X1TAA0"/>
<proteinExistence type="predicted"/>
<dbReference type="InterPro" id="IPR001296">
    <property type="entry name" value="Glyco_trans_1"/>
</dbReference>
<dbReference type="CDD" id="cd03814">
    <property type="entry name" value="GT4-like"/>
    <property type="match status" value="1"/>
</dbReference>
<evidence type="ECO:0000313" key="3">
    <source>
        <dbReference type="EMBL" id="MCF0041511.1"/>
    </source>
</evidence>
<organism evidence="3 4">
    <name type="scientific">Dyadobacter fanqingshengii</name>
    <dbReference type="NCBI Taxonomy" id="2906443"/>
    <lineage>
        <taxon>Bacteria</taxon>
        <taxon>Pseudomonadati</taxon>
        <taxon>Bacteroidota</taxon>
        <taxon>Cytophagia</taxon>
        <taxon>Cytophagales</taxon>
        <taxon>Spirosomataceae</taxon>
        <taxon>Dyadobacter</taxon>
    </lineage>
</organism>
<dbReference type="Pfam" id="PF13439">
    <property type="entry name" value="Glyco_transf_4"/>
    <property type="match status" value="1"/>
</dbReference>
<dbReference type="RefSeq" id="WP_234614286.1">
    <property type="nucleotide sequence ID" value="NZ_CP098806.1"/>
</dbReference>
<dbReference type="SUPFAM" id="SSF53756">
    <property type="entry name" value="UDP-Glycosyltransferase/glycogen phosphorylase"/>
    <property type="match status" value="1"/>
</dbReference>
<protein>
    <submittedName>
        <fullName evidence="3">Glycosyltransferase family 1 protein</fullName>
    </submittedName>
</protein>
<reference evidence="3" key="1">
    <citation type="submission" date="2021-12" db="EMBL/GenBank/DDBJ databases">
        <title>Novel species in genus Dyadobacter.</title>
        <authorList>
            <person name="Ma C."/>
        </authorList>
    </citation>
    <scope>NUCLEOTIDE SEQUENCE</scope>
    <source>
        <strain evidence="3">CY399</strain>
    </source>
</reference>
<dbReference type="GO" id="GO:0016757">
    <property type="term" value="F:glycosyltransferase activity"/>
    <property type="evidence" value="ECO:0007669"/>
    <property type="project" value="InterPro"/>
</dbReference>
<comment type="caution">
    <text evidence="3">The sequence shown here is derived from an EMBL/GenBank/DDBJ whole genome shotgun (WGS) entry which is preliminary data.</text>
</comment>
<dbReference type="PANTHER" id="PTHR45947:SF3">
    <property type="entry name" value="SULFOQUINOVOSYL TRANSFERASE SQD2"/>
    <property type="match status" value="1"/>
</dbReference>
<name>A0A9X1TAA0_9BACT</name>
<gene>
    <name evidence="3" type="ORF">LXM24_15505</name>
</gene>
<evidence type="ECO:0000259" key="2">
    <source>
        <dbReference type="Pfam" id="PF13439"/>
    </source>
</evidence>
<keyword evidence="4" id="KW-1185">Reference proteome</keyword>
<dbReference type="PANTHER" id="PTHR45947">
    <property type="entry name" value="SULFOQUINOVOSYL TRANSFERASE SQD2"/>
    <property type="match status" value="1"/>
</dbReference>
<dbReference type="Pfam" id="PF00534">
    <property type="entry name" value="Glycos_transf_1"/>
    <property type="match status" value="1"/>
</dbReference>